<reference evidence="2" key="1">
    <citation type="submission" date="2020-07" db="EMBL/GenBank/DDBJ databases">
        <title>Multicomponent nature underlies the extraordinary mechanical properties of spider dragline silk.</title>
        <authorList>
            <person name="Kono N."/>
            <person name="Nakamura H."/>
            <person name="Mori M."/>
            <person name="Yoshida Y."/>
            <person name="Ohtoshi R."/>
            <person name="Malay A.D."/>
            <person name="Moran D.A.P."/>
            <person name="Tomita M."/>
            <person name="Numata K."/>
            <person name="Arakawa K."/>
        </authorList>
    </citation>
    <scope>NUCLEOTIDE SEQUENCE</scope>
</reference>
<keyword evidence="3" id="KW-1185">Reference proteome</keyword>
<keyword evidence="1" id="KW-0812">Transmembrane</keyword>
<dbReference type="Proteomes" id="UP000887116">
    <property type="component" value="Unassembled WGS sequence"/>
</dbReference>
<keyword evidence="1" id="KW-1133">Transmembrane helix</keyword>
<dbReference type="EMBL" id="BMAO01013261">
    <property type="protein sequence ID" value="GFQ87454.1"/>
    <property type="molecule type" value="Genomic_DNA"/>
</dbReference>
<protein>
    <submittedName>
        <fullName evidence="2">Uncharacterized protein</fullName>
    </submittedName>
</protein>
<evidence type="ECO:0000256" key="1">
    <source>
        <dbReference type="SAM" id="Phobius"/>
    </source>
</evidence>
<organism evidence="2 3">
    <name type="scientific">Trichonephila clavata</name>
    <name type="common">Joro spider</name>
    <name type="synonym">Nephila clavata</name>
    <dbReference type="NCBI Taxonomy" id="2740835"/>
    <lineage>
        <taxon>Eukaryota</taxon>
        <taxon>Metazoa</taxon>
        <taxon>Ecdysozoa</taxon>
        <taxon>Arthropoda</taxon>
        <taxon>Chelicerata</taxon>
        <taxon>Arachnida</taxon>
        <taxon>Araneae</taxon>
        <taxon>Araneomorphae</taxon>
        <taxon>Entelegynae</taxon>
        <taxon>Araneoidea</taxon>
        <taxon>Nephilidae</taxon>
        <taxon>Trichonephila</taxon>
    </lineage>
</organism>
<sequence length="104" mass="11337">MQKEKLFPTLNTCYYTAIAIAVCSTICWSLVRSVILEFALIAAVVKGGLINLINRRRLIGLPHPDTTMSSSNNDALTPGVTLTQLIGHFSLQFGRQGPEYAVDA</sequence>
<feature type="transmembrane region" description="Helical" evidence="1">
    <location>
        <begin position="37"/>
        <end position="54"/>
    </location>
</feature>
<keyword evidence="1" id="KW-0472">Membrane</keyword>
<feature type="transmembrane region" description="Helical" evidence="1">
    <location>
        <begin position="12"/>
        <end position="31"/>
    </location>
</feature>
<accession>A0A8X6KW87</accession>
<dbReference type="AlphaFoldDB" id="A0A8X6KW87"/>
<comment type="caution">
    <text evidence="2">The sequence shown here is derived from an EMBL/GenBank/DDBJ whole genome shotgun (WGS) entry which is preliminary data.</text>
</comment>
<name>A0A8X6KW87_TRICU</name>
<evidence type="ECO:0000313" key="2">
    <source>
        <dbReference type="EMBL" id="GFQ87454.1"/>
    </source>
</evidence>
<evidence type="ECO:0000313" key="3">
    <source>
        <dbReference type="Proteomes" id="UP000887116"/>
    </source>
</evidence>
<gene>
    <name evidence="2" type="ORF">TNCT_338201</name>
</gene>
<proteinExistence type="predicted"/>